<comment type="caution">
    <text evidence="1">The sequence shown here is derived from an EMBL/GenBank/DDBJ whole genome shotgun (WGS) entry which is preliminary data.</text>
</comment>
<evidence type="ECO:0000313" key="1">
    <source>
        <dbReference type="EMBL" id="KAJ9071167.1"/>
    </source>
</evidence>
<sequence>MCLYLKKNQLDYLEEKHNKEIIKKHSQFIGYPIQLVVEKMVGRKIKDNDNVKKAGAVSVLGFQATTDADAGGNSFYGASKANDVGAAG</sequence>
<dbReference type="EMBL" id="QTSX02003551">
    <property type="protein sequence ID" value="KAJ9071167.1"/>
    <property type="molecule type" value="Genomic_DNA"/>
</dbReference>
<evidence type="ECO:0000313" key="2">
    <source>
        <dbReference type="Proteomes" id="UP001165960"/>
    </source>
</evidence>
<dbReference type="Proteomes" id="UP001165960">
    <property type="component" value="Unassembled WGS sequence"/>
</dbReference>
<organism evidence="1 2">
    <name type="scientific">Entomophthora muscae</name>
    <dbReference type="NCBI Taxonomy" id="34485"/>
    <lineage>
        <taxon>Eukaryota</taxon>
        <taxon>Fungi</taxon>
        <taxon>Fungi incertae sedis</taxon>
        <taxon>Zoopagomycota</taxon>
        <taxon>Entomophthoromycotina</taxon>
        <taxon>Entomophthoromycetes</taxon>
        <taxon>Entomophthorales</taxon>
        <taxon>Entomophthoraceae</taxon>
        <taxon>Entomophthora</taxon>
    </lineage>
</organism>
<accession>A0ACC2T9B7</accession>
<name>A0ACC2T9B7_9FUNG</name>
<protein>
    <submittedName>
        <fullName evidence="1">Hsp90 chaperone hsp82</fullName>
    </submittedName>
</protein>
<reference evidence="1" key="1">
    <citation type="submission" date="2022-04" db="EMBL/GenBank/DDBJ databases">
        <title>Genome of the entomopathogenic fungus Entomophthora muscae.</title>
        <authorList>
            <person name="Elya C."/>
            <person name="Lovett B.R."/>
            <person name="Lee E."/>
            <person name="Macias A.M."/>
            <person name="Hajek A.E."/>
            <person name="De Bivort B.L."/>
            <person name="Kasson M.T."/>
            <person name="De Fine Licht H.H."/>
            <person name="Stajich J.E."/>
        </authorList>
    </citation>
    <scope>NUCLEOTIDE SEQUENCE</scope>
    <source>
        <strain evidence="1">Berkeley</strain>
    </source>
</reference>
<proteinExistence type="predicted"/>
<gene>
    <name evidence="1" type="primary">HSP82_1</name>
    <name evidence="1" type="ORF">DSO57_1000172</name>
</gene>
<keyword evidence="2" id="KW-1185">Reference proteome</keyword>